<feature type="domain" description="FAD-binding" evidence="6">
    <location>
        <begin position="42"/>
        <end position="438"/>
    </location>
</feature>
<comment type="similarity">
    <text evidence="1">Belongs to the PheA/TfdB FAD monooxygenase family.</text>
</comment>
<feature type="region of interest" description="Disordered" evidence="5">
    <location>
        <begin position="1"/>
        <end position="35"/>
    </location>
</feature>
<reference evidence="8 9" key="1">
    <citation type="submission" date="2016-07" db="EMBL/GenBank/DDBJ databases">
        <title>Multiple horizontal gene transfer events from other fungi enriched the ability of initially mycotrophic Trichoderma (Ascomycota) to feed on dead plant biomass.</title>
        <authorList>
            <consortium name="DOE Joint Genome Institute"/>
            <person name="Aerts A."/>
            <person name="Atanasova L."/>
            <person name="Chenthamara K."/>
            <person name="Zhang J."/>
            <person name="Grujic M."/>
            <person name="Henrissat B."/>
            <person name="Kuo A."/>
            <person name="Salamov A."/>
            <person name="Lipzen A."/>
            <person name="Labutti K."/>
            <person name="Barry K."/>
            <person name="Miao Y."/>
            <person name="Rahimi M.J."/>
            <person name="Shen Q."/>
            <person name="Grigoriev I.V."/>
            <person name="Kubicek C.P."/>
            <person name="Druzhinina I.S."/>
        </authorList>
    </citation>
    <scope>NUCLEOTIDE SEQUENCE [LARGE SCALE GENOMIC DNA]</scope>
    <source>
        <strain evidence="8 9">CBS 226.95</strain>
    </source>
</reference>
<dbReference type="GeneID" id="36621528"/>
<dbReference type="SUPFAM" id="SSF52833">
    <property type="entry name" value="Thioredoxin-like"/>
    <property type="match status" value="1"/>
</dbReference>
<dbReference type="Proteomes" id="UP000241690">
    <property type="component" value="Unassembled WGS sequence"/>
</dbReference>
<proteinExistence type="inferred from homology"/>
<evidence type="ECO:0008006" key="10">
    <source>
        <dbReference type="Google" id="ProtNLM"/>
    </source>
</evidence>
<dbReference type="Gene3D" id="3.40.30.20">
    <property type="match status" value="1"/>
</dbReference>
<dbReference type="SUPFAM" id="SSF51905">
    <property type="entry name" value="FAD/NAD(P)-binding domain"/>
    <property type="match status" value="1"/>
</dbReference>
<sequence length="669" mass="75060">MPVFQETSYNDRDLRVNPTKEPPLPRLTSRPPLATGGEDEKYEVIIIGAGPAGMMCTLMLARYGLGDTIVCFDAKPETLKAGQADGLQPRTLEVLKSLDVVDEILNHGCHMSEVAFWNPKRNTSPHDAPGIERTSFAPDVAVAARYKHEVTIHQGRIERILESNLNHYAPDCIHRNARFIDFQMDEVGDTEFPVKVEIELEDVVGAKTRKTARAKYLVGADGAHSVVRRRMGLDLVGETTDHIWGVVDFVVETDFPDIRKRCAIHSDAGSVMIIPRERIQGGEYLTRLYVQTTEEVSVESLDQNVEGEKQMSKMRRGRITLDSILRQAQRVFEPYEIGVKDGTQVDWWAAYQIGQRMTSKFSLKDSNGQPRIFIVGDACHTHSPKAGQGMNVSMMDSYNLSWKLAHEIHGLSPKTAGPTILSTYEDERFEIAKMLIEFDTKFSSMFSGKVNSDKNVEGLTHDQFLKVFRDGNGFTSGCGIEYSPGILVQHPAPEDCPIHGDNYLNGVLRPGRRLLDSVVLRYADANRRHLQDDFPSNGRFRILLFTTFDLCEKDGSSSQAVNWICQDLMPVFPSSTIELVVLHPFSERKFEWGDIQPSIKKYAEMKFHGPADEGLYATYGVNDRVGAAAVIRPDGYVGIVTSLQGISQMEEYLIRCLVKVERDQLSPRV</sequence>
<keyword evidence="2" id="KW-0285">Flavoprotein</keyword>
<protein>
    <recommendedName>
        <fullName evidence="10">FAD-binding domain-containing protein</fullName>
    </recommendedName>
</protein>
<dbReference type="EMBL" id="KZ679728">
    <property type="protein sequence ID" value="PTB47410.1"/>
    <property type="molecule type" value="Genomic_DNA"/>
</dbReference>
<dbReference type="GO" id="GO:0071949">
    <property type="term" value="F:FAD binding"/>
    <property type="evidence" value="ECO:0007669"/>
    <property type="project" value="InterPro"/>
</dbReference>
<evidence type="ECO:0000259" key="7">
    <source>
        <dbReference type="Pfam" id="PF07976"/>
    </source>
</evidence>
<dbReference type="PANTHER" id="PTHR43004">
    <property type="entry name" value="TRK SYSTEM POTASSIUM UPTAKE PROTEIN"/>
    <property type="match status" value="1"/>
</dbReference>
<evidence type="ECO:0000259" key="6">
    <source>
        <dbReference type="Pfam" id="PF01494"/>
    </source>
</evidence>
<dbReference type="Gene3D" id="3.30.9.10">
    <property type="entry name" value="D-Amino Acid Oxidase, subunit A, domain 2"/>
    <property type="match status" value="1"/>
</dbReference>
<dbReference type="InterPro" id="IPR012941">
    <property type="entry name" value="Phe_hydrox_C_dim_dom"/>
</dbReference>
<evidence type="ECO:0000256" key="1">
    <source>
        <dbReference type="ARBA" id="ARBA00007801"/>
    </source>
</evidence>
<evidence type="ECO:0000313" key="9">
    <source>
        <dbReference type="Proteomes" id="UP000241690"/>
    </source>
</evidence>
<dbReference type="PRINTS" id="PR00420">
    <property type="entry name" value="RNGMNOXGNASE"/>
</dbReference>
<evidence type="ECO:0000256" key="5">
    <source>
        <dbReference type="SAM" id="MobiDB-lite"/>
    </source>
</evidence>
<keyword evidence="9" id="KW-1185">Reference proteome</keyword>
<dbReference type="InterPro" id="IPR002938">
    <property type="entry name" value="FAD-bd"/>
</dbReference>
<dbReference type="Pfam" id="PF01494">
    <property type="entry name" value="FAD_binding_3"/>
    <property type="match status" value="1"/>
</dbReference>
<dbReference type="STRING" id="983964.A0A2T3ZRH7"/>
<evidence type="ECO:0000256" key="2">
    <source>
        <dbReference type="ARBA" id="ARBA00022630"/>
    </source>
</evidence>
<dbReference type="InterPro" id="IPR036188">
    <property type="entry name" value="FAD/NAD-bd_sf"/>
</dbReference>
<dbReference type="AlphaFoldDB" id="A0A2T3ZRH7"/>
<evidence type="ECO:0000256" key="3">
    <source>
        <dbReference type="ARBA" id="ARBA00022827"/>
    </source>
</evidence>
<keyword evidence="3" id="KW-0274">FAD</keyword>
<keyword evidence="4" id="KW-0560">Oxidoreductase</keyword>
<dbReference type="PANTHER" id="PTHR43004:SF15">
    <property type="entry name" value="MONOOXYGENASE, PUTATIVE (AFU_ORTHOLOGUE AFUA_6G03030)-RELATED"/>
    <property type="match status" value="1"/>
</dbReference>
<dbReference type="InterPro" id="IPR036249">
    <property type="entry name" value="Thioredoxin-like_sf"/>
</dbReference>
<dbReference type="Pfam" id="PF07976">
    <property type="entry name" value="Phe_hydrox_dim"/>
    <property type="match status" value="1"/>
</dbReference>
<dbReference type="InterPro" id="IPR050641">
    <property type="entry name" value="RIFMO-like"/>
</dbReference>
<evidence type="ECO:0000313" key="8">
    <source>
        <dbReference type="EMBL" id="PTB47410.1"/>
    </source>
</evidence>
<organism evidence="8 9">
    <name type="scientific">Trichoderma harzianum CBS 226.95</name>
    <dbReference type="NCBI Taxonomy" id="983964"/>
    <lineage>
        <taxon>Eukaryota</taxon>
        <taxon>Fungi</taxon>
        <taxon>Dikarya</taxon>
        <taxon>Ascomycota</taxon>
        <taxon>Pezizomycotina</taxon>
        <taxon>Sordariomycetes</taxon>
        <taxon>Hypocreomycetidae</taxon>
        <taxon>Hypocreales</taxon>
        <taxon>Hypocreaceae</taxon>
        <taxon>Trichoderma</taxon>
    </lineage>
</organism>
<dbReference type="SUPFAM" id="SSF54373">
    <property type="entry name" value="FAD-linked reductases, C-terminal domain"/>
    <property type="match status" value="1"/>
</dbReference>
<dbReference type="Gene3D" id="3.50.50.60">
    <property type="entry name" value="FAD/NAD(P)-binding domain"/>
    <property type="match status" value="1"/>
</dbReference>
<name>A0A2T3ZRH7_TRIHA</name>
<dbReference type="GO" id="GO:0016709">
    <property type="term" value="F:oxidoreductase activity, acting on paired donors, with incorporation or reduction of molecular oxygen, NAD(P)H as one donor, and incorporation of one atom of oxygen"/>
    <property type="evidence" value="ECO:0007669"/>
    <property type="project" value="UniProtKB-ARBA"/>
</dbReference>
<evidence type="ECO:0000256" key="4">
    <source>
        <dbReference type="ARBA" id="ARBA00023002"/>
    </source>
</evidence>
<dbReference type="InterPro" id="IPR038220">
    <property type="entry name" value="PHOX_C_sf"/>
</dbReference>
<gene>
    <name evidence="8" type="ORF">M431DRAFT_157384</name>
</gene>
<feature type="domain" description="Phenol hydroxylase-like C-terminal dimerisation" evidence="7">
    <location>
        <begin position="480"/>
        <end position="659"/>
    </location>
</feature>
<accession>A0A2T3ZRH7</accession>
<dbReference type="RefSeq" id="XP_024767087.1">
    <property type="nucleotide sequence ID" value="XM_024912969.1"/>
</dbReference>